<evidence type="ECO:0000313" key="3">
    <source>
        <dbReference type="EMBL" id="SHI64179.1"/>
    </source>
</evidence>
<dbReference type="AlphaFoldDB" id="A0A1M6CTA6"/>
<organism evidence="3 4">
    <name type="scientific">Mesonia phycicola</name>
    <dbReference type="NCBI Taxonomy" id="579105"/>
    <lineage>
        <taxon>Bacteria</taxon>
        <taxon>Pseudomonadati</taxon>
        <taxon>Bacteroidota</taxon>
        <taxon>Flavobacteriia</taxon>
        <taxon>Flavobacteriales</taxon>
        <taxon>Flavobacteriaceae</taxon>
        <taxon>Mesonia</taxon>
    </lineage>
</organism>
<evidence type="ECO:0000256" key="2">
    <source>
        <dbReference type="PROSITE-ProRule" id="PRU01282"/>
    </source>
</evidence>
<proteinExistence type="inferred from homology"/>
<evidence type="ECO:0000256" key="1">
    <source>
        <dbReference type="ARBA" id="ARBA00007198"/>
    </source>
</evidence>
<accession>A0A1M6CTA6</accession>
<dbReference type="PROSITE" id="PS51353">
    <property type="entry name" value="ARSC"/>
    <property type="match status" value="1"/>
</dbReference>
<dbReference type="InterPro" id="IPR036249">
    <property type="entry name" value="Thioredoxin-like_sf"/>
</dbReference>
<dbReference type="EMBL" id="FQYY01000003">
    <property type="protein sequence ID" value="SHI64179.1"/>
    <property type="molecule type" value="Genomic_DNA"/>
</dbReference>
<comment type="similarity">
    <text evidence="1 2">Belongs to the ArsC family.</text>
</comment>
<dbReference type="SUPFAM" id="SSF52833">
    <property type="entry name" value="Thioredoxin-like"/>
    <property type="match status" value="1"/>
</dbReference>
<sequence>MNKVYYLSTCDTCKRIFKEINLPENFEKQDIKTNLITENQLEEMHRLSNSYESLFSKRARLYKERDLKNKELTEQDLKNLLLEHYTFLKRPVFIIDQEIFIGNSKKTVEAVKQKLHG</sequence>
<dbReference type="OrthoDB" id="1120494at2"/>
<dbReference type="RefSeq" id="WP_073149031.1">
    <property type="nucleotide sequence ID" value="NZ_FQYY01000003.1"/>
</dbReference>
<protein>
    <submittedName>
        <fullName evidence="3">Arsenate reductase</fullName>
    </submittedName>
</protein>
<dbReference type="PANTHER" id="PTHR30041">
    <property type="entry name" value="ARSENATE REDUCTASE"/>
    <property type="match status" value="1"/>
</dbReference>
<dbReference type="Proteomes" id="UP000184225">
    <property type="component" value="Unassembled WGS sequence"/>
</dbReference>
<dbReference type="PANTHER" id="PTHR30041:SF8">
    <property type="entry name" value="PROTEIN YFFB"/>
    <property type="match status" value="1"/>
</dbReference>
<reference evidence="3 4" key="1">
    <citation type="submission" date="2016-11" db="EMBL/GenBank/DDBJ databases">
        <authorList>
            <person name="Jaros S."/>
            <person name="Januszkiewicz K."/>
            <person name="Wedrychowicz H."/>
        </authorList>
    </citation>
    <scope>NUCLEOTIDE SEQUENCE [LARGE SCALE GENOMIC DNA]</scope>
    <source>
        <strain evidence="3 4">DSM 21425</strain>
    </source>
</reference>
<dbReference type="Gene3D" id="3.40.30.10">
    <property type="entry name" value="Glutaredoxin"/>
    <property type="match status" value="1"/>
</dbReference>
<dbReference type="Pfam" id="PF03960">
    <property type="entry name" value="ArsC"/>
    <property type="match status" value="1"/>
</dbReference>
<gene>
    <name evidence="3" type="ORF">SAMN04488096_103147</name>
</gene>
<keyword evidence="4" id="KW-1185">Reference proteome</keyword>
<name>A0A1M6CTA6_9FLAO</name>
<dbReference type="InterPro" id="IPR006660">
    <property type="entry name" value="Arsenate_reductase-like"/>
</dbReference>
<evidence type="ECO:0000313" key="4">
    <source>
        <dbReference type="Proteomes" id="UP000184225"/>
    </source>
</evidence>
<dbReference type="STRING" id="579105.SAMN04488096_103147"/>